<feature type="chain" id="PRO_5014132146" description="RNase H type-1 domain-containing protein" evidence="1">
    <location>
        <begin position="19"/>
        <end position="116"/>
    </location>
</feature>
<dbReference type="InterPro" id="IPR002156">
    <property type="entry name" value="RNaseH_domain"/>
</dbReference>
<reference evidence="3 4" key="1">
    <citation type="journal article" date="2016" name="Sci. Rep.">
        <title>The Dendrobium catenatum Lindl. genome sequence provides insights into polysaccharide synthase, floral development and adaptive evolution.</title>
        <authorList>
            <person name="Zhang G.Q."/>
            <person name="Xu Q."/>
            <person name="Bian C."/>
            <person name="Tsai W.C."/>
            <person name="Yeh C.M."/>
            <person name="Liu K.W."/>
            <person name="Yoshida K."/>
            <person name="Zhang L.S."/>
            <person name="Chang S.B."/>
            <person name="Chen F."/>
            <person name="Shi Y."/>
            <person name="Su Y.Y."/>
            <person name="Zhang Y.Q."/>
            <person name="Chen L.J."/>
            <person name="Yin Y."/>
            <person name="Lin M."/>
            <person name="Huang H."/>
            <person name="Deng H."/>
            <person name="Wang Z.W."/>
            <person name="Zhu S.L."/>
            <person name="Zhao X."/>
            <person name="Deng C."/>
            <person name="Niu S.C."/>
            <person name="Huang J."/>
            <person name="Wang M."/>
            <person name="Liu G.H."/>
            <person name="Yang H.J."/>
            <person name="Xiao X.J."/>
            <person name="Hsiao Y.Y."/>
            <person name="Wu W.L."/>
            <person name="Chen Y.Y."/>
            <person name="Mitsuda N."/>
            <person name="Ohme-Takagi M."/>
            <person name="Luo Y.B."/>
            <person name="Van de Peer Y."/>
            <person name="Liu Z.J."/>
        </authorList>
    </citation>
    <scope>NUCLEOTIDE SEQUENCE [LARGE SCALE GENOMIC DNA]</scope>
    <source>
        <tissue evidence="3">The whole plant</tissue>
    </source>
</reference>
<evidence type="ECO:0000256" key="1">
    <source>
        <dbReference type="SAM" id="SignalP"/>
    </source>
</evidence>
<dbReference type="Proteomes" id="UP000233837">
    <property type="component" value="Unassembled WGS sequence"/>
</dbReference>
<dbReference type="InterPro" id="IPR012337">
    <property type="entry name" value="RNaseH-like_sf"/>
</dbReference>
<dbReference type="InterPro" id="IPR053151">
    <property type="entry name" value="RNase_H-like"/>
</dbReference>
<keyword evidence="4" id="KW-1185">Reference proteome</keyword>
<evidence type="ECO:0000313" key="4">
    <source>
        <dbReference type="Proteomes" id="UP000233837"/>
    </source>
</evidence>
<dbReference type="InterPro" id="IPR036397">
    <property type="entry name" value="RNaseH_sf"/>
</dbReference>
<sequence length="116" mass="13433">MAELNALLLGLELCLKLGFNWVWIEVDSLFLVQTIRDGFTGSAQNFYIIRKIKNLLNLMNFDISHIFREGNICADWLVNKGSFLVGYEELDILNLDRSFKGMLLLDKAYMPHIRYG</sequence>
<keyword evidence="1" id="KW-0732">Signal</keyword>
<evidence type="ECO:0000259" key="2">
    <source>
        <dbReference type="Pfam" id="PF13456"/>
    </source>
</evidence>
<dbReference type="AlphaFoldDB" id="A0A2I0WRF9"/>
<name>A0A2I0WRF9_9ASPA</name>
<evidence type="ECO:0000313" key="3">
    <source>
        <dbReference type="EMBL" id="PKU78245.1"/>
    </source>
</evidence>
<dbReference type="CDD" id="cd06222">
    <property type="entry name" value="RNase_H_like"/>
    <property type="match status" value="1"/>
</dbReference>
<dbReference type="GO" id="GO:0003676">
    <property type="term" value="F:nucleic acid binding"/>
    <property type="evidence" value="ECO:0007669"/>
    <property type="project" value="InterPro"/>
</dbReference>
<feature type="domain" description="RNase H type-1" evidence="2">
    <location>
        <begin position="1"/>
        <end position="80"/>
    </location>
</feature>
<dbReference type="PANTHER" id="PTHR47723:SF19">
    <property type="entry name" value="POLYNUCLEOTIDYL TRANSFERASE, RIBONUCLEASE H-LIKE SUPERFAMILY PROTEIN"/>
    <property type="match status" value="1"/>
</dbReference>
<proteinExistence type="predicted"/>
<dbReference type="Pfam" id="PF13456">
    <property type="entry name" value="RVT_3"/>
    <property type="match status" value="1"/>
</dbReference>
<feature type="signal peptide" evidence="1">
    <location>
        <begin position="1"/>
        <end position="18"/>
    </location>
</feature>
<dbReference type="GO" id="GO:0004523">
    <property type="term" value="F:RNA-DNA hybrid ribonuclease activity"/>
    <property type="evidence" value="ECO:0007669"/>
    <property type="project" value="InterPro"/>
</dbReference>
<protein>
    <recommendedName>
        <fullName evidence="2">RNase H type-1 domain-containing protein</fullName>
    </recommendedName>
</protein>
<organism evidence="3 4">
    <name type="scientific">Dendrobium catenatum</name>
    <dbReference type="NCBI Taxonomy" id="906689"/>
    <lineage>
        <taxon>Eukaryota</taxon>
        <taxon>Viridiplantae</taxon>
        <taxon>Streptophyta</taxon>
        <taxon>Embryophyta</taxon>
        <taxon>Tracheophyta</taxon>
        <taxon>Spermatophyta</taxon>
        <taxon>Magnoliopsida</taxon>
        <taxon>Liliopsida</taxon>
        <taxon>Asparagales</taxon>
        <taxon>Orchidaceae</taxon>
        <taxon>Epidendroideae</taxon>
        <taxon>Malaxideae</taxon>
        <taxon>Dendrobiinae</taxon>
        <taxon>Dendrobium</taxon>
    </lineage>
</organism>
<accession>A0A2I0WRF9</accession>
<dbReference type="PANTHER" id="PTHR47723">
    <property type="entry name" value="OS05G0353850 PROTEIN"/>
    <property type="match status" value="1"/>
</dbReference>
<reference evidence="3 4" key="2">
    <citation type="journal article" date="2017" name="Nature">
        <title>The Apostasia genome and the evolution of orchids.</title>
        <authorList>
            <person name="Zhang G.Q."/>
            <person name="Liu K.W."/>
            <person name="Li Z."/>
            <person name="Lohaus R."/>
            <person name="Hsiao Y.Y."/>
            <person name="Niu S.C."/>
            <person name="Wang J.Y."/>
            <person name="Lin Y.C."/>
            <person name="Xu Q."/>
            <person name="Chen L.J."/>
            <person name="Yoshida K."/>
            <person name="Fujiwara S."/>
            <person name="Wang Z.W."/>
            <person name="Zhang Y.Q."/>
            <person name="Mitsuda N."/>
            <person name="Wang M."/>
            <person name="Liu G.H."/>
            <person name="Pecoraro L."/>
            <person name="Huang H.X."/>
            <person name="Xiao X.J."/>
            <person name="Lin M."/>
            <person name="Wu X.Y."/>
            <person name="Wu W.L."/>
            <person name="Chen Y.Y."/>
            <person name="Chang S.B."/>
            <person name="Sakamoto S."/>
            <person name="Ohme-Takagi M."/>
            <person name="Yagi M."/>
            <person name="Zeng S.J."/>
            <person name="Shen C.Y."/>
            <person name="Yeh C.M."/>
            <person name="Luo Y.B."/>
            <person name="Tsai W.C."/>
            <person name="Van de Peer Y."/>
            <person name="Liu Z.J."/>
        </authorList>
    </citation>
    <scope>NUCLEOTIDE SEQUENCE [LARGE SCALE GENOMIC DNA]</scope>
    <source>
        <tissue evidence="3">The whole plant</tissue>
    </source>
</reference>
<dbReference type="InterPro" id="IPR044730">
    <property type="entry name" value="RNase_H-like_dom_plant"/>
</dbReference>
<gene>
    <name evidence="3" type="ORF">MA16_Dca018045</name>
</gene>
<dbReference type="Gene3D" id="3.30.420.10">
    <property type="entry name" value="Ribonuclease H-like superfamily/Ribonuclease H"/>
    <property type="match status" value="1"/>
</dbReference>
<dbReference type="SUPFAM" id="SSF53098">
    <property type="entry name" value="Ribonuclease H-like"/>
    <property type="match status" value="1"/>
</dbReference>
<dbReference type="EMBL" id="KZ502467">
    <property type="protein sequence ID" value="PKU78245.1"/>
    <property type="molecule type" value="Genomic_DNA"/>
</dbReference>